<evidence type="ECO:0000313" key="3">
    <source>
        <dbReference type="Proteomes" id="UP000291269"/>
    </source>
</evidence>
<keyword evidence="3" id="KW-1185">Reference proteome</keyword>
<feature type="transmembrane region" description="Helical" evidence="1">
    <location>
        <begin position="62"/>
        <end position="83"/>
    </location>
</feature>
<dbReference type="EMBL" id="SDOZ01000002">
    <property type="protein sequence ID" value="RXZ62268.1"/>
    <property type="molecule type" value="Genomic_DNA"/>
</dbReference>
<proteinExistence type="predicted"/>
<gene>
    <name evidence="2" type="ORF">ESZ91_07700</name>
</gene>
<dbReference type="Proteomes" id="UP000291269">
    <property type="component" value="Unassembled WGS sequence"/>
</dbReference>
<sequence length="89" mass="10546">MNEKPESTDPSDDGRTIADMSFDWMPWNRGIVRRGKRRKRERAARDKKTEKQQFRDAVKGQYLAMLPVLFCIIAAFTLIYLLLRLWLKS</sequence>
<evidence type="ECO:0000313" key="2">
    <source>
        <dbReference type="EMBL" id="RXZ62268.1"/>
    </source>
</evidence>
<keyword evidence="1" id="KW-1133">Transmembrane helix</keyword>
<dbReference type="RefSeq" id="WP_129225811.1">
    <property type="nucleotide sequence ID" value="NZ_SDOZ01000002.1"/>
</dbReference>
<reference evidence="2 3" key="1">
    <citation type="journal article" date="2019" name="Gut">
        <title>Antibiotics-induced monodominance of a novel gut bacterial order.</title>
        <authorList>
            <person name="Hildebrand F."/>
            <person name="Moitinho-Silva L."/>
            <person name="Blasche S."/>
            <person name="Jahn M.T."/>
            <person name="Gossmann T.I."/>
            <person name="Heuerta-Cepas J."/>
            <person name="Hercog R."/>
            <person name="Luetge M."/>
            <person name="Bahram M."/>
            <person name="Pryszlak A."/>
            <person name="Alves R.J."/>
            <person name="Waszak S.M."/>
            <person name="Zhu A."/>
            <person name="Ye L."/>
            <person name="Costea P.I."/>
            <person name="Aalvink S."/>
            <person name="Belzer C."/>
            <person name="Forslund S.K."/>
            <person name="Sunagawa S."/>
            <person name="Hentschel U."/>
            <person name="Merten C."/>
            <person name="Patil K.R."/>
            <person name="Benes V."/>
            <person name="Bork P."/>
        </authorList>
    </citation>
    <scope>NUCLEOTIDE SEQUENCE [LARGE SCALE GENOMIC DNA]</scope>
    <source>
        <strain evidence="2 3">HDS1380</strain>
    </source>
</reference>
<name>A0A4Q2KCE9_9FIRM</name>
<dbReference type="AlphaFoldDB" id="A0A4Q2KCE9"/>
<organism evidence="2 3">
    <name type="scientific">Candidatus Borkfalkia ceftriaxoniphila</name>
    <dbReference type="NCBI Taxonomy" id="2508949"/>
    <lineage>
        <taxon>Bacteria</taxon>
        <taxon>Bacillati</taxon>
        <taxon>Bacillota</taxon>
        <taxon>Clostridia</taxon>
        <taxon>Christensenellales</taxon>
        <taxon>Christensenellaceae</taxon>
        <taxon>Candidatus Borkfalkia</taxon>
    </lineage>
</organism>
<keyword evidence="1" id="KW-0472">Membrane</keyword>
<accession>A0A4Q2KCE9</accession>
<protein>
    <submittedName>
        <fullName evidence="2">Uncharacterized protein</fullName>
    </submittedName>
</protein>
<keyword evidence="1" id="KW-0812">Transmembrane</keyword>
<comment type="caution">
    <text evidence="2">The sequence shown here is derived from an EMBL/GenBank/DDBJ whole genome shotgun (WGS) entry which is preliminary data.</text>
</comment>
<evidence type="ECO:0000256" key="1">
    <source>
        <dbReference type="SAM" id="Phobius"/>
    </source>
</evidence>